<dbReference type="Proteomes" id="UP000001593">
    <property type="component" value="Unassembled WGS sequence"/>
</dbReference>
<dbReference type="AlphaFoldDB" id="A7SSF6"/>
<evidence type="ECO:0000259" key="7">
    <source>
        <dbReference type="PROSITE" id="PS50234"/>
    </source>
</evidence>
<dbReference type="PROSITE" id="PS50234">
    <property type="entry name" value="VWFA"/>
    <property type="match status" value="1"/>
</dbReference>
<dbReference type="Gene3D" id="3.40.50.410">
    <property type="entry name" value="von Willebrand factor, type A domain"/>
    <property type="match status" value="1"/>
</dbReference>
<gene>
    <name evidence="8" type="ORF">NEMVEDRAFT_v1g216737</name>
</gene>
<organism evidence="8 9">
    <name type="scientific">Nematostella vectensis</name>
    <name type="common">Starlet sea anemone</name>
    <dbReference type="NCBI Taxonomy" id="45351"/>
    <lineage>
        <taxon>Eukaryota</taxon>
        <taxon>Metazoa</taxon>
        <taxon>Cnidaria</taxon>
        <taxon>Anthozoa</taxon>
        <taxon>Hexacorallia</taxon>
        <taxon>Actiniaria</taxon>
        <taxon>Edwardsiidae</taxon>
        <taxon>Nematostella</taxon>
    </lineage>
</organism>
<feature type="signal peptide" evidence="5">
    <location>
        <begin position="1"/>
        <end position="23"/>
    </location>
</feature>
<keyword evidence="2" id="KW-0479">Metal-binding</keyword>
<protein>
    <submittedName>
        <fullName evidence="8">Uncharacterized protein</fullName>
    </submittedName>
</protein>
<comment type="caution">
    <text evidence="4">Lacks conserved residue(s) required for the propagation of feature annotation.</text>
</comment>
<dbReference type="SUPFAM" id="SSF48056">
    <property type="entry name" value="Di-copper centre-containing domain"/>
    <property type="match status" value="1"/>
</dbReference>
<evidence type="ECO:0000313" key="9">
    <source>
        <dbReference type="Proteomes" id="UP000001593"/>
    </source>
</evidence>
<dbReference type="InterPro" id="IPR003609">
    <property type="entry name" value="Pan_app"/>
</dbReference>
<dbReference type="InterPro" id="IPR008922">
    <property type="entry name" value="Di-copper_centre_dom_sf"/>
</dbReference>
<dbReference type="GO" id="GO:0046872">
    <property type="term" value="F:metal ion binding"/>
    <property type="evidence" value="ECO:0007669"/>
    <property type="project" value="UniProtKB-KW"/>
</dbReference>
<evidence type="ECO:0000256" key="4">
    <source>
        <dbReference type="PROSITE-ProRule" id="PRU00076"/>
    </source>
</evidence>
<dbReference type="Pfam" id="PF00024">
    <property type="entry name" value="PAN_1"/>
    <property type="match status" value="1"/>
</dbReference>
<dbReference type="OMA" id="DFPSMSL"/>
<dbReference type="PROSITE" id="PS00022">
    <property type="entry name" value="EGF_1"/>
    <property type="match status" value="1"/>
</dbReference>
<name>A7SSF6_NEMVE</name>
<keyword evidence="5" id="KW-0732">Signal</keyword>
<dbReference type="PRINTS" id="PR00092">
    <property type="entry name" value="TYROSINASE"/>
</dbReference>
<dbReference type="SUPFAM" id="SSF53300">
    <property type="entry name" value="vWA-like"/>
    <property type="match status" value="1"/>
</dbReference>
<keyword evidence="4" id="KW-0245">EGF-like domain</keyword>
<dbReference type="eggNOG" id="KOG3544">
    <property type="taxonomic scope" value="Eukaryota"/>
</dbReference>
<feature type="domain" description="VWFA" evidence="7">
    <location>
        <begin position="61"/>
        <end position="237"/>
    </location>
</feature>
<reference evidence="8 9" key="1">
    <citation type="journal article" date="2007" name="Science">
        <title>Sea anemone genome reveals ancestral eumetazoan gene repertoire and genomic organization.</title>
        <authorList>
            <person name="Putnam N.H."/>
            <person name="Srivastava M."/>
            <person name="Hellsten U."/>
            <person name="Dirks B."/>
            <person name="Chapman J."/>
            <person name="Salamov A."/>
            <person name="Terry A."/>
            <person name="Shapiro H."/>
            <person name="Lindquist E."/>
            <person name="Kapitonov V.V."/>
            <person name="Jurka J."/>
            <person name="Genikhovich G."/>
            <person name="Grigoriev I.V."/>
            <person name="Lucas S.M."/>
            <person name="Steele R.E."/>
            <person name="Finnerty J.R."/>
            <person name="Technau U."/>
            <person name="Martindale M.Q."/>
            <person name="Rokhsar D.S."/>
        </authorList>
    </citation>
    <scope>NUCLEOTIDE SEQUENCE [LARGE SCALE GENOMIC DNA]</scope>
    <source>
        <strain evidence="9">CH2 X CH6</strain>
    </source>
</reference>
<dbReference type="Pfam" id="PF00092">
    <property type="entry name" value="VWA"/>
    <property type="match status" value="1"/>
</dbReference>
<evidence type="ECO:0000256" key="3">
    <source>
        <dbReference type="ARBA" id="ARBA00023008"/>
    </source>
</evidence>
<dbReference type="InterPro" id="IPR002227">
    <property type="entry name" value="Tyrosinase_Cu-bd"/>
</dbReference>
<evidence type="ECO:0000259" key="6">
    <source>
        <dbReference type="PROSITE" id="PS50026"/>
    </source>
</evidence>
<sequence length="855" mass="96771">MPTLLQNIFLLCLCVCSWRIGHTAKRGNIQSSEVELAYSLSDGLLRYAKAHRGRVLPDRIDLVFVLDDSHAIGQRNFQSALELTKRIVHEFSVSPSTTRVALALCGALPRLHFGLDDHVNREGTLESLCRARFRGGPRCYLGSTLDMVQESLASSSTSFDTKRLVVLVTKSAPYDSFRAIHSAKRLKLGGIKLFRVGVDADLRGAGFDRVASWPLAKHSFRITSERLGFVAALLESRGHRVKCSGNKTVYDECMRRCQCSAGQLVKCTRIRKDFPSMSLEERRRFISALIRVSTDQAFIKTYDKLTHLHPKFFDMVHNKKNFFPWHRWFILNFENFIRKIDCRVTVPYWDWSQAVSGNRIFRRSHIRDVWYPGNHGLGSNGVGKFKYVIDGPFRKGKWPIPKRAIKEAGIWLSRDFNPCNSMYLPKASHVYGKMLHYPFKNFFKFEDEVRAIHDEFHNAVGGTMMLACSSNAPEFWFHHGFLDKLWSDWQNRGAKFKFQYYHTIKTKLPGANVRGVLLVDLLRQPGRVRVALEQPKHDKEIFKPEEFNKKITDPTIIKNCGDEYLGLLVFKTVTASRPFDCNLYCLAEPDCQSTNYHPPTRMCELCNHTFASRPGCKIPKPGYIHFDSNKGSPHSHRCSNVTCKNGGRCNSTCAEDPEWSCICQPNTTGMLCEQFTGDADPSSCKEVHDRGLKKDAAYILNMEDRSVEIYCHLTVIDGCGDGGWTLAIKADGAKTTFLYESSLWTNKLAYNPSAGLTGFDNQETKLPSYWAMPFTKICIGFKVGDTLKSMTIPYTATSLYDVIADGTYRGTTQIGKTAWRSLVAGSSMQTNCNQEGFNVGGRLRVGFASNKKNPL</sequence>
<feature type="domain" description="EGF-like" evidence="6">
    <location>
        <begin position="634"/>
        <end position="673"/>
    </location>
</feature>
<dbReference type="Pfam" id="PF00264">
    <property type="entry name" value="Tyrosinase"/>
    <property type="match status" value="1"/>
</dbReference>
<evidence type="ECO:0000256" key="1">
    <source>
        <dbReference type="ARBA" id="ARBA00006373"/>
    </source>
</evidence>
<dbReference type="Gene3D" id="1.10.1280.10">
    <property type="entry name" value="Di-copper center containing domain from catechol oxidase"/>
    <property type="match status" value="1"/>
</dbReference>
<dbReference type="InterPro" id="IPR000742">
    <property type="entry name" value="EGF"/>
</dbReference>
<comment type="similarity">
    <text evidence="1">Belongs to the EGF domain peptide family.</text>
</comment>
<dbReference type="SMART" id="SM00327">
    <property type="entry name" value="VWA"/>
    <property type="match status" value="1"/>
</dbReference>
<feature type="disulfide bond" evidence="4">
    <location>
        <begin position="663"/>
        <end position="672"/>
    </location>
</feature>
<evidence type="ECO:0000313" key="8">
    <source>
        <dbReference type="EMBL" id="EDO33361.1"/>
    </source>
</evidence>
<dbReference type="EMBL" id="DS469776">
    <property type="protein sequence ID" value="EDO33361.1"/>
    <property type="molecule type" value="Genomic_DNA"/>
</dbReference>
<evidence type="ECO:0000256" key="2">
    <source>
        <dbReference type="ARBA" id="ARBA00022723"/>
    </source>
</evidence>
<accession>A7SSF6</accession>
<dbReference type="GO" id="GO:0004503">
    <property type="term" value="F:tyrosinase activity"/>
    <property type="evidence" value="ECO:0000318"/>
    <property type="project" value="GO_Central"/>
</dbReference>
<dbReference type="InterPro" id="IPR050316">
    <property type="entry name" value="Tyrosinase/Hemocyanin"/>
</dbReference>
<keyword evidence="4" id="KW-1015">Disulfide bond</keyword>
<keyword evidence="3" id="KW-0186">Copper</keyword>
<dbReference type="InParanoid" id="A7SSF6"/>
<dbReference type="InterPro" id="IPR036465">
    <property type="entry name" value="vWFA_dom_sf"/>
</dbReference>
<dbReference type="InterPro" id="IPR002035">
    <property type="entry name" value="VWF_A"/>
</dbReference>
<dbReference type="PROSITE" id="PS50026">
    <property type="entry name" value="EGF_3"/>
    <property type="match status" value="1"/>
</dbReference>
<dbReference type="HOGENOM" id="CLU_334118_0_0_1"/>
<keyword evidence="9" id="KW-1185">Reference proteome</keyword>
<feature type="chain" id="PRO_5005660717" evidence="5">
    <location>
        <begin position="24"/>
        <end position="855"/>
    </location>
</feature>
<evidence type="ECO:0000256" key="5">
    <source>
        <dbReference type="SAM" id="SignalP"/>
    </source>
</evidence>
<dbReference type="PANTHER" id="PTHR11474:SF126">
    <property type="entry name" value="TYROSINASE-LIKE PROTEIN TYR-1-RELATED"/>
    <property type="match status" value="1"/>
</dbReference>
<proteinExistence type="inferred from homology"/>
<dbReference type="CDD" id="cd01450">
    <property type="entry name" value="vWFA_subfamily_ECM"/>
    <property type="match status" value="1"/>
</dbReference>
<dbReference type="PANTHER" id="PTHR11474">
    <property type="entry name" value="TYROSINASE FAMILY MEMBER"/>
    <property type="match status" value="1"/>
</dbReference>